<dbReference type="Gene3D" id="2.30.110.10">
    <property type="entry name" value="Electron Transport, Fmn-binding Protein, Chain A"/>
    <property type="match status" value="1"/>
</dbReference>
<organism evidence="1 2">
    <name type="scientific">Faecalicoccus acidiformans</name>
    <dbReference type="NCBI Taxonomy" id="915173"/>
    <lineage>
        <taxon>Bacteria</taxon>
        <taxon>Bacillati</taxon>
        <taxon>Bacillota</taxon>
        <taxon>Erysipelotrichia</taxon>
        <taxon>Erysipelotrichales</taxon>
        <taxon>Erysipelotrichaceae</taxon>
        <taxon>Faecalicoccus</taxon>
    </lineage>
</organism>
<gene>
    <name evidence="1" type="ORF">HNQ43_000423</name>
</gene>
<evidence type="ECO:0000313" key="2">
    <source>
        <dbReference type="Proteomes" id="UP000521313"/>
    </source>
</evidence>
<accession>A0A7W8D2L5</accession>
<evidence type="ECO:0000313" key="1">
    <source>
        <dbReference type="EMBL" id="MBB5184385.1"/>
    </source>
</evidence>
<dbReference type="PANTHER" id="PTHR34071:SF2">
    <property type="entry name" value="FLAVIN-NUCLEOTIDE-BINDING PROTEIN"/>
    <property type="match status" value="1"/>
</dbReference>
<dbReference type="Proteomes" id="UP000521313">
    <property type="component" value="Unassembled WGS sequence"/>
</dbReference>
<dbReference type="PANTHER" id="PTHR34071">
    <property type="entry name" value="5-NITROIMIDAZOLE ANTIBIOTICS RESISTANCE PROTEIN, NIMA-FAMILY-RELATED PROTEIN-RELATED"/>
    <property type="match status" value="1"/>
</dbReference>
<dbReference type="SUPFAM" id="SSF50475">
    <property type="entry name" value="FMN-binding split barrel"/>
    <property type="match status" value="1"/>
</dbReference>
<sequence length="151" mass="17255">MRRARQQLSSIECERILYQNTSGILSLCGKDRQPYGVPLSYAYADHRIFFHIAKSGHKLDLIQENPKASFTVIDQDHVLPEAFTTKYKSVIVQGKLWIAKVPLKREGLIKLSEKYSPGIDPDPEIKRYGDQCEVLVLEIETCTGKQAKEYL</sequence>
<dbReference type="AlphaFoldDB" id="A0A7W8D2L5"/>
<comment type="caution">
    <text evidence="1">The sequence shown here is derived from an EMBL/GenBank/DDBJ whole genome shotgun (WGS) entry which is preliminary data.</text>
</comment>
<evidence type="ECO:0008006" key="3">
    <source>
        <dbReference type="Google" id="ProtNLM"/>
    </source>
</evidence>
<reference evidence="1 2" key="1">
    <citation type="submission" date="2020-08" db="EMBL/GenBank/DDBJ databases">
        <title>Genomic Encyclopedia of Type Strains, Phase IV (KMG-IV): sequencing the most valuable type-strain genomes for metagenomic binning, comparative biology and taxonomic classification.</title>
        <authorList>
            <person name="Goeker M."/>
        </authorList>
    </citation>
    <scope>NUCLEOTIDE SEQUENCE [LARGE SCALE GENOMIC DNA]</scope>
    <source>
        <strain evidence="1 2">DSM 26963</strain>
    </source>
</reference>
<name>A0A7W8D2L5_9FIRM</name>
<dbReference type="InterPro" id="IPR012349">
    <property type="entry name" value="Split_barrel_FMN-bd"/>
</dbReference>
<dbReference type="RefSeq" id="WP_183374312.1">
    <property type="nucleotide sequence ID" value="NZ_JACHHD010000003.1"/>
</dbReference>
<dbReference type="EMBL" id="JACHHD010000003">
    <property type="protein sequence ID" value="MBB5184385.1"/>
    <property type="molecule type" value="Genomic_DNA"/>
</dbReference>
<dbReference type="InterPro" id="IPR024747">
    <property type="entry name" value="Pyridox_Oxase-rel"/>
</dbReference>
<proteinExistence type="predicted"/>
<dbReference type="Pfam" id="PF12900">
    <property type="entry name" value="Pyridox_ox_2"/>
    <property type="match status" value="1"/>
</dbReference>
<protein>
    <recommendedName>
        <fullName evidence="3">Pyridoxamine 5'-phosphate oxidase family protein</fullName>
    </recommendedName>
</protein>